<dbReference type="HOGENOM" id="CLU_939230_0_0_9"/>
<reference evidence="3 4" key="1">
    <citation type="submission" date="2010-12" db="EMBL/GenBank/DDBJ databases">
        <title>Complete sequence of Ethanoligenens harbinense YUAN-3.</title>
        <authorList>
            <person name="Lucas S."/>
            <person name="Copeland A."/>
            <person name="Lapidus A."/>
            <person name="Cheng J.-F."/>
            <person name="Bruce D."/>
            <person name="Goodwin L."/>
            <person name="Pitluck S."/>
            <person name="Chertkov O."/>
            <person name="Misra M."/>
            <person name="Detter J.C."/>
            <person name="Han C."/>
            <person name="Tapia R."/>
            <person name="Land M."/>
            <person name="Hauser L."/>
            <person name="Jeffries C."/>
            <person name="Kyrpides N."/>
            <person name="Ivanova N."/>
            <person name="Mikhailova N."/>
            <person name="Wang A."/>
            <person name="Mouttaki H."/>
            <person name="He Z."/>
            <person name="Zhou J."/>
            <person name="Hemme C.L."/>
            <person name="Woyke T."/>
        </authorList>
    </citation>
    <scope>NUCLEOTIDE SEQUENCE [LARGE SCALE GENOMIC DNA]</scope>
    <source>
        <strain evidence="4">DSM 18485 / JCM 12961 / CGMCC 1.5033 / YUAN-3</strain>
    </source>
</reference>
<feature type="region of interest" description="Disordered" evidence="2">
    <location>
        <begin position="247"/>
        <end position="296"/>
    </location>
</feature>
<dbReference type="Pfam" id="PF05103">
    <property type="entry name" value="DivIVA"/>
    <property type="match status" value="1"/>
</dbReference>
<sequence>MEGMFKTAVSGFKKDEVLAYIDKRETEARQKVESLNQRLRKMTADLNEEKTQHAEAVAQAEQLEAELARERERADELAKAAGTAEEEKRAVRAQLNDAQFEVARLRQELAAVQKEQERTQADKEKALLQTAELKSVVGELNDKIQNSANNEDRISRVLMEAQATADHILAEAQENASKQLADAQGKSAAVLDQARTELTELLRQTAQFRSEVSDLREGTQRAFSHIDTLLENVERSAGHIQEAYQKPFSPAVEPDEPPAVEESELAADEQAAASEQDEDAPSPETASTFNFSRVAE</sequence>
<protein>
    <submittedName>
        <fullName evidence="3">Uncharacterized protein</fullName>
    </submittedName>
</protein>
<dbReference type="KEGG" id="eha:Ethha_2771"/>
<dbReference type="EMBL" id="CP002400">
    <property type="protein sequence ID" value="ADU28263.1"/>
    <property type="molecule type" value="Genomic_DNA"/>
</dbReference>
<organism evidence="3 4">
    <name type="scientific">Ethanoligenens harbinense (strain DSM 18485 / JCM 12961 / CGMCC 1.5033 / YUAN-3)</name>
    <dbReference type="NCBI Taxonomy" id="663278"/>
    <lineage>
        <taxon>Bacteria</taxon>
        <taxon>Bacillati</taxon>
        <taxon>Bacillota</taxon>
        <taxon>Clostridia</taxon>
        <taxon>Eubacteriales</taxon>
        <taxon>Oscillospiraceae</taxon>
        <taxon>Ethanoligenens</taxon>
    </lineage>
</organism>
<gene>
    <name evidence="3" type="ordered locus">Ethha_2771</name>
</gene>
<feature type="coiled-coil region" evidence="1">
    <location>
        <begin position="25"/>
        <end position="134"/>
    </location>
</feature>
<feature type="compositionally biased region" description="Acidic residues" evidence="2">
    <location>
        <begin position="253"/>
        <end position="267"/>
    </location>
</feature>
<dbReference type="RefSeq" id="WP_013486606.1">
    <property type="nucleotide sequence ID" value="NC_014828.1"/>
</dbReference>
<accession>E6U8E4</accession>
<name>E6U8E4_ETHHY</name>
<proteinExistence type="predicted"/>
<keyword evidence="1" id="KW-0175">Coiled coil</keyword>
<dbReference type="AlphaFoldDB" id="E6U8E4"/>
<evidence type="ECO:0000313" key="4">
    <source>
        <dbReference type="Proteomes" id="UP000001551"/>
    </source>
</evidence>
<evidence type="ECO:0000313" key="3">
    <source>
        <dbReference type="EMBL" id="ADU28263.1"/>
    </source>
</evidence>
<dbReference type="eggNOG" id="ENOG5033AZQ">
    <property type="taxonomic scope" value="Bacteria"/>
</dbReference>
<dbReference type="Proteomes" id="UP000001551">
    <property type="component" value="Chromosome"/>
</dbReference>
<keyword evidence="4" id="KW-1185">Reference proteome</keyword>
<evidence type="ECO:0000256" key="1">
    <source>
        <dbReference type="SAM" id="Coils"/>
    </source>
</evidence>
<dbReference type="InterPro" id="IPR007793">
    <property type="entry name" value="DivIVA_fam"/>
</dbReference>
<evidence type="ECO:0000256" key="2">
    <source>
        <dbReference type="SAM" id="MobiDB-lite"/>
    </source>
</evidence>
<feature type="compositionally biased region" description="Polar residues" evidence="2">
    <location>
        <begin position="284"/>
        <end position="296"/>
    </location>
</feature>